<evidence type="ECO:0000256" key="2">
    <source>
        <dbReference type="SAM" id="MobiDB-lite"/>
    </source>
</evidence>
<dbReference type="Pfam" id="PF02114">
    <property type="entry name" value="Phosducin"/>
    <property type="match status" value="1"/>
</dbReference>
<feature type="region of interest" description="Disordered" evidence="2">
    <location>
        <begin position="61"/>
        <end position="87"/>
    </location>
</feature>
<reference evidence="4 5" key="1">
    <citation type="submission" date="2024-10" db="EMBL/GenBank/DDBJ databases">
        <title>Updated reference genomes for cyclostephanoid diatoms.</title>
        <authorList>
            <person name="Roberts W.R."/>
            <person name="Alverson A.J."/>
        </authorList>
    </citation>
    <scope>NUCLEOTIDE SEQUENCE [LARGE SCALE GENOMIC DNA]</scope>
    <source>
        <strain evidence="4 5">AJA010-31</strain>
    </source>
</reference>
<dbReference type="Gene3D" id="3.40.30.10">
    <property type="entry name" value="Glutaredoxin"/>
    <property type="match status" value="1"/>
</dbReference>
<dbReference type="PANTHER" id="PTHR45809">
    <property type="entry name" value="VIRAL IAP-ASSOCIATED FACTOR HOMOLOG"/>
    <property type="match status" value="1"/>
</dbReference>
<name>A0ABD3QPT9_9STRA</name>
<dbReference type="Proteomes" id="UP001530400">
    <property type="component" value="Unassembled WGS sequence"/>
</dbReference>
<evidence type="ECO:0000259" key="3">
    <source>
        <dbReference type="Pfam" id="PF02114"/>
    </source>
</evidence>
<feature type="compositionally biased region" description="Basic and acidic residues" evidence="2">
    <location>
        <begin position="61"/>
        <end position="81"/>
    </location>
</feature>
<gene>
    <name evidence="4" type="ORF">ACHAWO_007793</name>
</gene>
<dbReference type="SUPFAM" id="SSF52833">
    <property type="entry name" value="Thioredoxin-like"/>
    <property type="match status" value="1"/>
</dbReference>
<dbReference type="InterPro" id="IPR036249">
    <property type="entry name" value="Thioredoxin-like_sf"/>
</dbReference>
<organism evidence="4 5">
    <name type="scientific">Cyclotella atomus</name>
    <dbReference type="NCBI Taxonomy" id="382360"/>
    <lineage>
        <taxon>Eukaryota</taxon>
        <taxon>Sar</taxon>
        <taxon>Stramenopiles</taxon>
        <taxon>Ochrophyta</taxon>
        <taxon>Bacillariophyta</taxon>
        <taxon>Coscinodiscophyceae</taxon>
        <taxon>Thalassiosirophycidae</taxon>
        <taxon>Stephanodiscales</taxon>
        <taxon>Stephanodiscaceae</taxon>
        <taxon>Cyclotella</taxon>
    </lineage>
</organism>
<sequence>MDRRGVTNYSVDKPSYGYSTETTEFDDALLSRGIITFEQAMIAKGATPREALRLNQLHEHELRSKSESHDVSPTHVKKEVGDSDESIQDEDDEFMNKYREKRLKELKSRQATQNRTKFGQVLQIARSDWNREVNNSSMDGLWVLVNLTRSSSCVSQRHDELCDKVQHIMIELADRFERVKFVSIPSNSAIEDWPMQNLPTLFCYRYGKLQHQFIGIDAFGGIGLTCDRVEWRLGRLGILETDLREDPEASRSISNL</sequence>
<keyword evidence="5" id="KW-1185">Reference proteome</keyword>
<evidence type="ECO:0000313" key="4">
    <source>
        <dbReference type="EMBL" id="KAL3802153.1"/>
    </source>
</evidence>
<dbReference type="InterPro" id="IPR024253">
    <property type="entry name" value="Phosducin_thioredoxin-like_dom"/>
</dbReference>
<dbReference type="InterPro" id="IPR051498">
    <property type="entry name" value="Phosducin-like_chap/apop_reg"/>
</dbReference>
<evidence type="ECO:0000256" key="1">
    <source>
        <dbReference type="ARBA" id="ARBA00009686"/>
    </source>
</evidence>
<proteinExistence type="inferred from homology"/>
<comment type="caution">
    <text evidence="4">The sequence shown here is derived from an EMBL/GenBank/DDBJ whole genome shotgun (WGS) entry which is preliminary data.</text>
</comment>
<comment type="similarity">
    <text evidence="1">Belongs to the phosducin family.</text>
</comment>
<dbReference type="AlphaFoldDB" id="A0ABD3QPT9"/>
<accession>A0ABD3QPT9</accession>
<protein>
    <recommendedName>
        <fullName evidence="3">Phosducin domain-containing protein</fullName>
    </recommendedName>
</protein>
<feature type="domain" description="Phosducin" evidence="3">
    <location>
        <begin position="88"/>
        <end position="217"/>
    </location>
</feature>
<dbReference type="PANTHER" id="PTHR45809:SF3">
    <property type="entry name" value="VIRAL IAP-ASSOCIATED FACTOR HOMOLOG"/>
    <property type="match status" value="1"/>
</dbReference>
<dbReference type="EMBL" id="JALLPJ020000108">
    <property type="protein sequence ID" value="KAL3802153.1"/>
    <property type="molecule type" value="Genomic_DNA"/>
</dbReference>
<evidence type="ECO:0000313" key="5">
    <source>
        <dbReference type="Proteomes" id="UP001530400"/>
    </source>
</evidence>